<dbReference type="EMBL" id="JAELVQ010000003">
    <property type="protein sequence ID" value="MBJ6367168.1"/>
    <property type="molecule type" value="Genomic_DNA"/>
</dbReference>
<evidence type="ECO:0008006" key="3">
    <source>
        <dbReference type="Google" id="ProtNLM"/>
    </source>
</evidence>
<dbReference type="PROSITE" id="PS51257">
    <property type="entry name" value="PROKAR_LIPOPROTEIN"/>
    <property type="match status" value="1"/>
</dbReference>
<protein>
    <recommendedName>
        <fullName evidence="3">Lipoprotein</fullName>
    </recommendedName>
</protein>
<keyword evidence="2" id="KW-1185">Reference proteome</keyword>
<dbReference type="Proteomes" id="UP000610931">
    <property type="component" value="Unassembled WGS sequence"/>
</dbReference>
<comment type="caution">
    <text evidence="1">The sequence shown here is derived from an EMBL/GenBank/DDBJ whole genome shotgun (WGS) entry which is preliminary data.</text>
</comment>
<evidence type="ECO:0000313" key="2">
    <source>
        <dbReference type="Proteomes" id="UP000610931"/>
    </source>
</evidence>
<organism evidence="1 2">
    <name type="scientific">Snuella sedimenti</name>
    <dbReference type="NCBI Taxonomy" id="2798802"/>
    <lineage>
        <taxon>Bacteria</taxon>
        <taxon>Pseudomonadati</taxon>
        <taxon>Bacteroidota</taxon>
        <taxon>Flavobacteriia</taxon>
        <taxon>Flavobacteriales</taxon>
        <taxon>Flavobacteriaceae</taxon>
        <taxon>Snuella</taxon>
    </lineage>
</organism>
<proteinExistence type="predicted"/>
<evidence type="ECO:0000313" key="1">
    <source>
        <dbReference type="EMBL" id="MBJ6367168.1"/>
    </source>
</evidence>
<reference evidence="1" key="1">
    <citation type="submission" date="2020-12" db="EMBL/GenBank/DDBJ databases">
        <title>Snuella sp. nov., isolated from sediment in Incheon.</title>
        <authorList>
            <person name="Kim W."/>
        </authorList>
    </citation>
    <scope>NUCLEOTIDE SEQUENCE</scope>
    <source>
        <strain evidence="1">CAU 1569</strain>
    </source>
</reference>
<name>A0A8J7LMX2_9FLAO</name>
<accession>A0A8J7LMX2</accession>
<sequence>MKTIILIFLSFLIFSCNQIKKENGVQLNGKYSIADFRMTPEFKKDSIGRKKLMSILTSGQYKFDFSLKDSIVKIDPKFGMEYFGDSIFEYKVDKKFIALRNPYKKINLPYKNDHGIIRLLIDKKGIELFSITPSKK</sequence>
<gene>
    <name evidence="1" type="ORF">JF259_03595</name>
</gene>
<dbReference type="RefSeq" id="WP_199113453.1">
    <property type="nucleotide sequence ID" value="NZ_JAELVQ010000003.1"/>
</dbReference>
<dbReference type="AlphaFoldDB" id="A0A8J7LMX2"/>